<feature type="compositionally biased region" description="Acidic residues" evidence="1">
    <location>
        <begin position="124"/>
        <end position="144"/>
    </location>
</feature>
<feature type="compositionally biased region" description="Basic and acidic residues" evidence="1">
    <location>
        <begin position="170"/>
        <end position="185"/>
    </location>
</feature>
<dbReference type="InterPro" id="IPR029071">
    <property type="entry name" value="Ubiquitin-like_domsf"/>
</dbReference>
<name>A0A1G4J7I3_9SACH</name>
<dbReference type="CDD" id="cd17080">
    <property type="entry name" value="Ubl_SLD2_Esc2_like"/>
    <property type="match status" value="1"/>
</dbReference>
<dbReference type="SUPFAM" id="SSF54236">
    <property type="entry name" value="Ubiquitin-like"/>
    <property type="match status" value="1"/>
</dbReference>
<keyword evidence="4" id="KW-1185">Reference proteome</keyword>
<dbReference type="Proteomes" id="UP000191144">
    <property type="component" value="Chromosome D"/>
</dbReference>
<feature type="compositionally biased region" description="Basic and acidic residues" evidence="1">
    <location>
        <begin position="64"/>
        <end position="73"/>
    </location>
</feature>
<feature type="compositionally biased region" description="Gly residues" evidence="1">
    <location>
        <begin position="92"/>
        <end position="102"/>
    </location>
</feature>
<organism evidence="3 4">
    <name type="scientific">Lachancea meyersii CBS 8951</name>
    <dbReference type="NCBI Taxonomy" id="1266667"/>
    <lineage>
        <taxon>Eukaryota</taxon>
        <taxon>Fungi</taxon>
        <taxon>Dikarya</taxon>
        <taxon>Ascomycota</taxon>
        <taxon>Saccharomycotina</taxon>
        <taxon>Saccharomycetes</taxon>
        <taxon>Saccharomycetales</taxon>
        <taxon>Saccharomycetaceae</taxon>
        <taxon>Lachancea</taxon>
    </lineage>
</organism>
<protein>
    <submittedName>
        <fullName evidence="3">LAME_0D02740g1_1</fullName>
    </submittedName>
</protein>
<dbReference type="InterPro" id="IPR022617">
    <property type="entry name" value="Rad60/SUMO-like_dom"/>
</dbReference>
<feature type="compositionally biased region" description="Polar residues" evidence="1">
    <location>
        <begin position="203"/>
        <end position="216"/>
    </location>
</feature>
<dbReference type="OrthoDB" id="3365399at2759"/>
<dbReference type="EMBL" id="LT598482">
    <property type="protein sequence ID" value="SCU85777.1"/>
    <property type="molecule type" value="Genomic_DNA"/>
</dbReference>
<feature type="compositionally biased region" description="Basic residues" evidence="1">
    <location>
        <begin position="219"/>
        <end position="229"/>
    </location>
</feature>
<sequence>MIEDQRPHTGLKGAKVTDDIQELMSFSDANKTIGGYIEDEPTTGIIHLKREKLPRFSSTVHATLETERDAGFEREEETEDDDDVEVKSYEGNGKGNGEGNGGENEDRGQIKEINSKGEKSENRENDDEDDEEDDDDEDDDDDDDTFFRGNYRPASDSFHNNRSHRPVVIDAERDKGSVSESRKSTSEQATTQAGEKNEIVIYSSDSDQVDNESNNVSRSTKRATKRSRRNSNSLVDELPRKMRTRNTRSPVGLQFQAKQGASVTETPTETEDDEDEQFFKDLAREAGRSASTLERNSPATENRVFNIKFTSNLEGTIEKKINAKVKGTHTFSQILPMALNLIIKEYNVPKELRPQYESQNVSIYRNGVKILNFMSCNSLQVSADSNVKTVEASLSLVPKALERDYEAKYEKAGQGEVSSILDDIPIDCNETSFLTGDENEDDNAIQLSDGEAIQVLDDSSLAESNAGIIKIALMAKNNVKTHVNVHRDTSFAKLDRHFRMVNNIPAGVDLRFVFDNENISPTQVIEDLDLEDEDIIEVRLV</sequence>
<feature type="compositionally biased region" description="Basic and acidic residues" evidence="1">
    <location>
        <begin position="104"/>
        <end position="123"/>
    </location>
</feature>
<feature type="region of interest" description="Disordered" evidence="1">
    <location>
        <begin position="53"/>
        <end position="275"/>
    </location>
</feature>
<gene>
    <name evidence="3" type="ORF">LAME_0D02740G</name>
</gene>
<dbReference type="Gene3D" id="3.10.20.90">
    <property type="entry name" value="Phosphatidylinositol 3-kinase Catalytic Subunit, Chain A, domain 1"/>
    <property type="match status" value="1"/>
</dbReference>
<evidence type="ECO:0000313" key="4">
    <source>
        <dbReference type="Proteomes" id="UP000191144"/>
    </source>
</evidence>
<dbReference type="AlphaFoldDB" id="A0A1G4J7I3"/>
<feature type="compositionally biased region" description="Acidic residues" evidence="1">
    <location>
        <begin position="74"/>
        <end position="84"/>
    </location>
</feature>
<feature type="domain" description="Rad60/SUMO-like" evidence="2">
    <location>
        <begin position="469"/>
        <end position="540"/>
    </location>
</feature>
<proteinExistence type="predicted"/>
<evidence type="ECO:0000313" key="3">
    <source>
        <dbReference type="EMBL" id="SCU85777.1"/>
    </source>
</evidence>
<accession>A0A1G4J7I3</accession>
<reference evidence="4" key="1">
    <citation type="submission" date="2016-03" db="EMBL/GenBank/DDBJ databases">
        <authorList>
            <person name="Devillers Hugo."/>
        </authorList>
    </citation>
    <scope>NUCLEOTIDE SEQUENCE [LARGE SCALE GENOMIC DNA]</scope>
</reference>
<evidence type="ECO:0000256" key="1">
    <source>
        <dbReference type="SAM" id="MobiDB-lite"/>
    </source>
</evidence>
<evidence type="ECO:0000259" key="2">
    <source>
        <dbReference type="Pfam" id="PF11976"/>
    </source>
</evidence>
<dbReference type="Pfam" id="PF11976">
    <property type="entry name" value="Rad60-SLD"/>
    <property type="match status" value="1"/>
</dbReference>